<accession>A0A914ZZV7</accession>
<proteinExistence type="predicted"/>
<dbReference type="AlphaFoldDB" id="A0A914ZZV7"/>
<protein>
    <submittedName>
        <fullName evidence="2">SMC hinge domain-containing protein</fullName>
    </submittedName>
</protein>
<name>A0A914ZZV7_PARUN</name>
<organism evidence="1 2">
    <name type="scientific">Parascaris univalens</name>
    <name type="common">Nematode worm</name>
    <dbReference type="NCBI Taxonomy" id="6257"/>
    <lineage>
        <taxon>Eukaryota</taxon>
        <taxon>Metazoa</taxon>
        <taxon>Ecdysozoa</taxon>
        <taxon>Nematoda</taxon>
        <taxon>Chromadorea</taxon>
        <taxon>Rhabditida</taxon>
        <taxon>Spirurina</taxon>
        <taxon>Ascaridomorpha</taxon>
        <taxon>Ascaridoidea</taxon>
        <taxon>Ascarididae</taxon>
        <taxon>Parascaris</taxon>
    </lineage>
</organism>
<evidence type="ECO:0000313" key="1">
    <source>
        <dbReference type="Proteomes" id="UP000887569"/>
    </source>
</evidence>
<dbReference type="Proteomes" id="UP000887569">
    <property type="component" value="Unplaced"/>
</dbReference>
<evidence type="ECO:0000313" key="2">
    <source>
        <dbReference type="WBParaSite" id="PgE027_g003_t07"/>
    </source>
</evidence>
<sequence>EYKVVNEAAVYQYEEANALWEEVKKNFDQNRADLKTDSKRSVRPNAHRVEAFVGLSVKVSFAETADIRDVQI</sequence>
<keyword evidence="1" id="KW-1185">Reference proteome</keyword>
<dbReference type="WBParaSite" id="PgE027_g003_t07">
    <property type="protein sequence ID" value="PgE027_g003_t07"/>
    <property type="gene ID" value="PgE027_g003"/>
</dbReference>
<reference evidence="2" key="1">
    <citation type="submission" date="2022-11" db="UniProtKB">
        <authorList>
            <consortium name="WormBaseParasite"/>
        </authorList>
    </citation>
    <scope>IDENTIFICATION</scope>
</reference>